<comment type="caution">
    <text evidence="7">The sequence shown here is derived from an EMBL/GenBank/DDBJ whole genome shotgun (WGS) entry which is preliminary data.</text>
</comment>
<dbReference type="PROSITE" id="PS51005">
    <property type="entry name" value="NAC"/>
    <property type="match status" value="1"/>
</dbReference>
<feature type="non-terminal residue" evidence="7">
    <location>
        <position position="185"/>
    </location>
</feature>
<evidence type="ECO:0000256" key="1">
    <source>
        <dbReference type="ARBA" id="ARBA00023015"/>
    </source>
</evidence>
<reference evidence="7" key="1">
    <citation type="journal article" date="2017" name="Gigascience">
        <title>The first near-complete assembly of the hexaploid bread wheat genome, Triticum aestivum.</title>
        <authorList>
            <person name="Zimin A.V."/>
            <person name="Puiu D."/>
            <person name="Hall R."/>
            <person name="Kingan S."/>
            <person name="Clavijo B.J."/>
            <person name="Salzberg S.L."/>
        </authorList>
    </citation>
    <scope>NUCLEOTIDE SEQUENCE</scope>
    <source>
        <tissue evidence="7">Leaf</tissue>
    </source>
</reference>
<dbReference type="InterPro" id="IPR003441">
    <property type="entry name" value="NAC-dom"/>
</dbReference>
<dbReference type="SUPFAM" id="SSF101941">
    <property type="entry name" value="NAC domain"/>
    <property type="match status" value="1"/>
</dbReference>
<gene>
    <name evidence="7" type="ORF">CFC21_106079</name>
</gene>
<evidence type="ECO:0000313" key="7">
    <source>
        <dbReference type="EMBL" id="KAF7105247.1"/>
    </source>
</evidence>
<keyword evidence="1" id="KW-0805">Transcription regulation</keyword>
<dbReference type="Proteomes" id="UP000815260">
    <property type="component" value="Chromosome 7B"/>
</dbReference>
<evidence type="ECO:0000259" key="6">
    <source>
        <dbReference type="PROSITE" id="PS51005"/>
    </source>
</evidence>
<dbReference type="GO" id="GO:0006355">
    <property type="term" value="P:regulation of DNA-templated transcription"/>
    <property type="evidence" value="ECO:0007669"/>
    <property type="project" value="InterPro"/>
</dbReference>
<proteinExistence type="predicted"/>
<evidence type="ECO:0000256" key="2">
    <source>
        <dbReference type="ARBA" id="ARBA00023125"/>
    </source>
</evidence>
<keyword evidence="2" id="KW-0238">DNA-binding</keyword>
<dbReference type="Pfam" id="PF02365">
    <property type="entry name" value="NAM"/>
    <property type="match status" value="1"/>
</dbReference>
<name>A0A9R1MDE9_WHEAT</name>
<dbReference type="InterPro" id="IPR036093">
    <property type="entry name" value="NAC_dom_sf"/>
</dbReference>
<sequence>MEEEEALDSLPGEHTLVAVLRRHAETGELPAWVHEVNVYAASPVLLTADRKKVIAEDGSTAWFFLYTPARKEGSSSRCSRKAGGATWIEERTRPVEKAGADGGWVVIGHASTFTYGKRTKGPDKKRRTERLGWILVEVRLPGETMCCAKLYRSPRKTSAAAPPPPAAPSAAVNAPPPPAAPEAAV</sequence>
<dbReference type="GO" id="GO:0003677">
    <property type="term" value="F:DNA binding"/>
    <property type="evidence" value="ECO:0007669"/>
    <property type="project" value="UniProtKB-KW"/>
</dbReference>
<evidence type="ECO:0000256" key="4">
    <source>
        <dbReference type="ARBA" id="ARBA00023242"/>
    </source>
</evidence>
<feature type="domain" description="NAC" evidence="6">
    <location>
        <begin position="3"/>
        <end position="156"/>
    </location>
</feature>
<dbReference type="Gene3D" id="2.170.150.80">
    <property type="entry name" value="NAC domain"/>
    <property type="match status" value="1"/>
</dbReference>
<organism evidence="7">
    <name type="scientific">Triticum aestivum</name>
    <name type="common">Wheat</name>
    <dbReference type="NCBI Taxonomy" id="4565"/>
    <lineage>
        <taxon>Eukaryota</taxon>
        <taxon>Viridiplantae</taxon>
        <taxon>Streptophyta</taxon>
        <taxon>Embryophyta</taxon>
        <taxon>Tracheophyta</taxon>
        <taxon>Spermatophyta</taxon>
        <taxon>Magnoliopsida</taxon>
        <taxon>Liliopsida</taxon>
        <taxon>Poales</taxon>
        <taxon>Poaceae</taxon>
        <taxon>BOP clade</taxon>
        <taxon>Pooideae</taxon>
        <taxon>Triticodae</taxon>
        <taxon>Triticeae</taxon>
        <taxon>Triticinae</taxon>
        <taxon>Triticum</taxon>
    </lineage>
</organism>
<feature type="region of interest" description="Disordered" evidence="5">
    <location>
        <begin position="154"/>
        <end position="185"/>
    </location>
</feature>
<reference evidence="7" key="2">
    <citation type="submission" date="2020-03" db="EMBL/GenBank/DDBJ databases">
        <title>The second near-complete assembly of the hexaploid bread wheat (Triticum aestivum) genome.</title>
        <authorList>
            <person name="Zimin A.V."/>
            <person name="Puiu D."/>
            <person name="Shumante A."/>
            <person name="Alonge M."/>
            <person name="Salzberg S.L."/>
        </authorList>
    </citation>
    <scope>NUCLEOTIDE SEQUENCE</scope>
    <source>
        <tissue evidence="7">Leaf</tissue>
    </source>
</reference>
<dbReference type="EMBL" id="CM022230">
    <property type="protein sequence ID" value="KAF7105247.1"/>
    <property type="molecule type" value="Genomic_DNA"/>
</dbReference>
<feature type="compositionally biased region" description="Pro residues" evidence="5">
    <location>
        <begin position="174"/>
        <end position="185"/>
    </location>
</feature>
<protein>
    <recommendedName>
        <fullName evidence="6">NAC domain-containing protein</fullName>
    </recommendedName>
</protein>
<keyword evidence="3" id="KW-0804">Transcription</keyword>
<evidence type="ECO:0000256" key="3">
    <source>
        <dbReference type="ARBA" id="ARBA00023163"/>
    </source>
</evidence>
<accession>A0A9R1MDE9</accession>
<dbReference type="AlphaFoldDB" id="A0A9R1MDE9"/>
<keyword evidence="4" id="KW-0539">Nucleus</keyword>
<evidence type="ECO:0000256" key="5">
    <source>
        <dbReference type="SAM" id="MobiDB-lite"/>
    </source>
</evidence>